<dbReference type="PROSITE" id="PS51199">
    <property type="entry name" value="SF4_HELICASE"/>
    <property type="match status" value="1"/>
</dbReference>
<keyword evidence="4" id="KW-0547">Nucleotide-binding</keyword>
<evidence type="ECO:0000313" key="14">
    <source>
        <dbReference type="EMBL" id="RIW31371.1"/>
    </source>
</evidence>
<name>A0A3A1QZQ7_9BACI</name>
<dbReference type="GO" id="GO:0006269">
    <property type="term" value="P:DNA replication, synthesis of primer"/>
    <property type="evidence" value="ECO:0007669"/>
    <property type="project" value="UniProtKB-KW"/>
</dbReference>
<dbReference type="EC" id="5.6.2.3" evidence="10"/>
<keyword evidence="7" id="KW-0067">ATP-binding</keyword>
<dbReference type="InterPro" id="IPR003593">
    <property type="entry name" value="AAA+_ATPase"/>
</dbReference>
<dbReference type="OrthoDB" id="9773982at2"/>
<dbReference type="SMART" id="SM00382">
    <property type="entry name" value="AAA"/>
    <property type="match status" value="1"/>
</dbReference>
<dbReference type="GO" id="GO:0043139">
    <property type="term" value="F:5'-3' DNA helicase activity"/>
    <property type="evidence" value="ECO:0007669"/>
    <property type="project" value="UniProtKB-EC"/>
</dbReference>
<evidence type="ECO:0000256" key="10">
    <source>
        <dbReference type="ARBA" id="ARBA00044969"/>
    </source>
</evidence>
<dbReference type="SUPFAM" id="SSF52540">
    <property type="entry name" value="P-loop containing nucleoside triphosphate hydrolases"/>
    <property type="match status" value="1"/>
</dbReference>
<dbReference type="InterPro" id="IPR007694">
    <property type="entry name" value="DNA_helicase_DnaB-like_C"/>
</dbReference>
<evidence type="ECO:0000256" key="7">
    <source>
        <dbReference type="ARBA" id="ARBA00022840"/>
    </source>
</evidence>
<keyword evidence="5" id="KW-0378">Hydrolase</keyword>
<dbReference type="Gene3D" id="3.40.50.300">
    <property type="entry name" value="P-loop containing nucleotide triphosphate hydrolases"/>
    <property type="match status" value="1"/>
</dbReference>
<proteinExistence type="inferred from homology"/>
<comment type="catalytic activity">
    <reaction evidence="11">
        <text>ATP + H2O = ADP + phosphate + H(+)</text>
        <dbReference type="Rhea" id="RHEA:13065"/>
        <dbReference type="ChEBI" id="CHEBI:15377"/>
        <dbReference type="ChEBI" id="CHEBI:15378"/>
        <dbReference type="ChEBI" id="CHEBI:30616"/>
        <dbReference type="ChEBI" id="CHEBI:43474"/>
        <dbReference type="ChEBI" id="CHEBI:456216"/>
        <dbReference type="EC" id="5.6.2.3"/>
    </reaction>
</comment>
<sequence>MSSWPNWKCGRERGRSALQTEQRESNRHLSLFGTDERAAQQEIFEAESMLLGAVFLEPAAINDIILKPEHFSQSRHQVIFTAMRNLQRDRLEINSFSVVNLLGAEIENVGGVSYLTEISLCCPSVSGLDHYQEVVLESYQLREMRKAAVHFLNHSSAETAEAMYQRYVETQELRIERGQGAGKALAEIFESLYSEPVLRGIPSGYEPLDGLTGGFKPGELIIVAGRPSMGKTALVLNLAYNAASTGAVVDFFSLEMSEVQLYQRMISRMASIDASKWQNPSRVFSVKEIQKANQALDACYNMPLHIHDQGRLTLDEIRARIQKTRRENEDAPCLVVIDYLQLIPIEGRFERHDLAIGAVTRELKQMAKQYKVPIILLSQLSRSVEQRQDKRPMMSDLRDSGSIEQDADIVMFLYREAYYKRDFTGQETEINLVKHRNGPVGMVPLRFVKEFSWFRL</sequence>
<evidence type="ECO:0000256" key="5">
    <source>
        <dbReference type="ARBA" id="ARBA00022801"/>
    </source>
</evidence>
<feature type="region of interest" description="Disordered" evidence="12">
    <location>
        <begin position="1"/>
        <end position="20"/>
    </location>
</feature>
<dbReference type="CDD" id="cd00984">
    <property type="entry name" value="DnaB_C"/>
    <property type="match status" value="1"/>
</dbReference>
<keyword evidence="3" id="KW-0235">DNA replication</keyword>
<accession>A0A3A1QZQ7</accession>
<keyword evidence="2" id="KW-0639">Primosome</keyword>
<dbReference type="GO" id="GO:0016787">
    <property type="term" value="F:hydrolase activity"/>
    <property type="evidence" value="ECO:0007669"/>
    <property type="project" value="UniProtKB-KW"/>
</dbReference>
<organism evidence="14 15">
    <name type="scientific">Bacillus salacetis</name>
    <dbReference type="NCBI Taxonomy" id="2315464"/>
    <lineage>
        <taxon>Bacteria</taxon>
        <taxon>Bacillati</taxon>
        <taxon>Bacillota</taxon>
        <taxon>Bacilli</taxon>
        <taxon>Bacillales</taxon>
        <taxon>Bacillaceae</taxon>
        <taxon>Bacillus</taxon>
    </lineage>
</organism>
<evidence type="ECO:0000256" key="1">
    <source>
        <dbReference type="ARBA" id="ARBA00008428"/>
    </source>
</evidence>
<evidence type="ECO:0000256" key="8">
    <source>
        <dbReference type="ARBA" id="ARBA00023125"/>
    </source>
</evidence>
<dbReference type="PANTHER" id="PTHR30153">
    <property type="entry name" value="REPLICATIVE DNA HELICASE DNAB"/>
    <property type="match status" value="1"/>
</dbReference>
<dbReference type="Proteomes" id="UP000265801">
    <property type="component" value="Unassembled WGS sequence"/>
</dbReference>
<keyword evidence="15" id="KW-1185">Reference proteome</keyword>
<dbReference type="EMBL" id="QXIR01000022">
    <property type="protein sequence ID" value="RIW31371.1"/>
    <property type="molecule type" value="Genomic_DNA"/>
</dbReference>
<reference evidence="14 15" key="1">
    <citation type="submission" date="2018-09" db="EMBL/GenBank/DDBJ databases">
        <title>Bacillus saliacetes sp. nov., isolated from Thai shrimp paste (Ka-pi).</title>
        <authorList>
            <person name="Daroonpunt R."/>
            <person name="Tanasupawat S."/>
            <person name="Yiamsombut S."/>
        </authorList>
    </citation>
    <scope>NUCLEOTIDE SEQUENCE [LARGE SCALE GENOMIC DNA]</scope>
    <source>
        <strain evidence="14 15">SKP7-4</strain>
    </source>
</reference>
<dbReference type="InterPro" id="IPR036185">
    <property type="entry name" value="DNA_heli_DnaB-like_N_sf"/>
</dbReference>
<comment type="similarity">
    <text evidence="1">Belongs to the helicase family. DnaB subfamily.</text>
</comment>
<evidence type="ECO:0000313" key="15">
    <source>
        <dbReference type="Proteomes" id="UP000265801"/>
    </source>
</evidence>
<evidence type="ECO:0000256" key="6">
    <source>
        <dbReference type="ARBA" id="ARBA00022806"/>
    </source>
</evidence>
<protein>
    <recommendedName>
        <fullName evidence="10">DNA 5'-3' helicase</fullName>
        <ecNumber evidence="10">5.6.2.3</ecNumber>
    </recommendedName>
</protein>
<dbReference type="Pfam" id="PF00772">
    <property type="entry name" value="DnaB"/>
    <property type="match status" value="1"/>
</dbReference>
<dbReference type="InterPro" id="IPR016136">
    <property type="entry name" value="DNA_helicase_N/primase_C"/>
</dbReference>
<evidence type="ECO:0000259" key="13">
    <source>
        <dbReference type="PROSITE" id="PS51199"/>
    </source>
</evidence>
<evidence type="ECO:0000256" key="11">
    <source>
        <dbReference type="ARBA" id="ARBA00048954"/>
    </source>
</evidence>
<comment type="caution">
    <text evidence="14">The sequence shown here is derived from an EMBL/GenBank/DDBJ whole genome shotgun (WGS) entry which is preliminary data.</text>
</comment>
<evidence type="ECO:0000256" key="2">
    <source>
        <dbReference type="ARBA" id="ARBA00022515"/>
    </source>
</evidence>
<dbReference type="InterPro" id="IPR007693">
    <property type="entry name" value="DNA_helicase_DnaB-like_N"/>
</dbReference>
<dbReference type="SUPFAM" id="SSF48024">
    <property type="entry name" value="N-terminal domain of DnaB helicase"/>
    <property type="match status" value="1"/>
</dbReference>
<evidence type="ECO:0000256" key="12">
    <source>
        <dbReference type="SAM" id="MobiDB-lite"/>
    </source>
</evidence>
<evidence type="ECO:0000256" key="9">
    <source>
        <dbReference type="ARBA" id="ARBA00023235"/>
    </source>
</evidence>
<keyword evidence="6 14" id="KW-0347">Helicase</keyword>
<evidence type="ECO:0000256" key="4">
    <source>
        <dbReference type="ARBA" id="ARBA00022741"/>
    </source>
</evidence>
<dbReference type="Gene3D" id="1.10.860.10">
    <property type="entry name" value="DNAb Helicase, Chain A"/>
    <property type="match status" value="1"/>
</dbReference>
<gene>
    <name evidence="14" type="ORF">D3H55_15475</name>
</gene>
<dbReference type="GO" id="GO:0005524">
    <property type="term" value="F:ATP binding"/>
    <property type="evidence" value="ECO:0007669"/>
    <property type="project" value="UniProtKB-KW"/>
</dbReference>
<feature type="compositionally biased region" description="Basic and acidic residues" evidence="12">
    <location>
        <begin position="9"/>
        <end position="20"/>
    </location>
</feature>
<keyword evidence="8" id="KW-0238">DNA-binding</keyword>
<dbReference type="InterPro" id="IPR027417">
    <property type="entry name" value="P-loop_NTPase"/>
</dbReference>
<dbReference type="Pfam" id="PF03796">
    <property type="entry name" value="DnaB_C"/>
    <property type="match status" value="1"/>
</dbReference>
<dbReference type="PANTHER" id="PTHR30153:SF2">
    <property type="entry name" value="REPLICATIVE DNA HELICASE"/>
    <property type="match status" value="1"/>
</dbReference>
<dbReference type="GO" id="GO:0005829">
    <property type="term" value="C:cytosol"/>
    <property type="evidence" value="ECO:0007669"/>
    <property type="project" value="TreeGrafter"/>
</dbReference>
<dbReference type="AlphaFoldDB" id="A0A3A1QZQ7"/>
<dbReference type="GO" id="GO:1990077">
    <property type="term" value="C:primosome complex"/>
    <property type="evidence" value="ECO:0007669"/>
    <property type="project" value="UniProtKB-KW"/>
</dbReference>
<keyword evidence="9" id="KW-0413">Isomerase</keyword>
<feature type="domain" description="SF4 helicase" evidence="13">
    <location>
        <begin position="194"/>
        <end position="456"/>
    </location>
</feature>
<evidence type="ECO:0000256" key="3">
    <source>
        <dbReference type="ARBA" id="ARBA00022705"/>
    </source>
</evidence>
<dbReference type="GO" id="GO:0003677">
    <property type="term" value="F:DNA binding"/>
    <property type="evidence" value="ECO:0007669"/>
    <property type="project" value="UniProtKB-KW"/>
</dbReference>